<evidence type="ECO:0000313" key="2">
    <source>
        <dbReference type="Proteomes" id="UP000020825"/>
    </source>
</evidence>
<accession>X8CR81</accession>
<dbReference type="AlphaFoldDB" id="X8CR81"/>
<evidence type="ECO:0000313" key="1">
    <source>
        <dbReference type="EMBL" id="EUA58351.1"/>
    </source>
</evidence>
<proteinExistence type="predicted"/>
<organism evidence="1 2">
    <name type="scientific">Mycobacterium intracellulare 1956</name>
    <dbReference type="NCBI Taxonomy" id="1299331"/>
    <lineage>
        <taxon>Bacteria</taxon>
        <taxon>Bacillati</taxon>
        <taxon>Actinomycetota</taxon>
        <taxon>Actinomycetes</taxon>
        <taxon>Mycobacteriales</taxon>
        <taxon>Mycobacteriaceae</taxon>
        <taxon>Mycobacterium</taxon>
        <taxon>Mycobacterium avium complex (MAC)</taxon>
    </lineage>
</organism>
<reference evidence="1 2" key="1">
    <citation type="submission" date="2013-12" db="EMBL/GenBank/DDBJ databases">
        <authorList>
            <person name="Zelazny A."/>
            <person name="Olivier K."/>
            <person name="Holland S."/>
            <person name="Lenaerts A."/>
            <person name="Ordway D."/>
            <person name="DeGroote M.A."/>
            <person name="Parker T."/>
            <person name="Sizemore C."/>
            <person name="Tallon L.J."/>
            <person name="Sadzewicz L.K."/>
            <person name="Sengamalay N."/>
            <person name="Fraser C.M."/>
            <person name="Hine E."/>
            <person name="Shefchek K.A."/>
            <person name="Das S.P."/>
            <person name="Tettelin H."/>
        </authorList>
    </citation>
    <scope>NUCLEOTIDE SEQUENCE [LARGE SCALE GENOMIC DNA]</scope>
    <source>
        <strain evidence="1 2">1956</strain>
    </source>
</reference>
<dbReference type="Proteomes" id="UP000020825">
    <property type="component" value="Unassembled WGS sequence"/>
</dbReference>
<gene>
    <name evidence="1" type="ORF">I550_1494</name>
</gene>
<name>X8CR81_MYCIT</name>
<sequence>MHSGAPQAGIYVSSQVYEAMRDVRQFTAAGTISVGGTDQAIYRLLER</sequence>
<dbReference type="PATRIC" id="fig|1299331.3.peg.1448"/>
<protein>
    <submittedName>
        <fullName evidence="1">Adenylate and Guanylate cyclase catalytic domain protein</fullName>
    </submittedName>
</protein>
<comment type="caution">
    <text evidence="1">The sequence shown here is derived from an EMBL/GenBank/DDBJ whole genome shotgun (WGS) entry which is preliminary data.</text>
</comment>
<dbReference type="EMBL" id="JAOG01000001">
    <property type="protein sequence ID" value="EUA58351.1"/>
    <property type="molecule type" value="Genomic_DNA"/>
</dbReference>